<dbReference type="Gene3D" id="3.30.70.2450">
    <property type="match status" value="1"/>
</dbReference>
<dbReference type="PANTHER" id="PTHR43004">
    <property type="entry name" value="TRK SYSTEM POTASSIUM UPTAKE PROTEIN"/>
    <property type="match status" value="1"/>
</dbReference>
<dbReference type="Gene3D" id="3.50.50.60">
    <property type="entry name" value="FAD/NAD(P)-binding domain"/>
    <property type="match status" value="1"/>
</dbReference>
<dbReference type="InterPro" id="IPR050641">
    <property type="entry name" value="RIFMO-like"/>
</dbReference>
<proteinExistence type="predicted"/>
<dbReference type="SUPFAM" id="SSF51905">
    <property type="entry name" value="FAD/NAD(P)-binding domain"/>
    <property type="match status" value="1"/>
</dbReference>
<dbReference type="PANTHER" id="PTHR43004:SF19">
    <property type="entry name" value="BINDING MONOOXYGENASE, PUTATIVE (JCVI)-RELATED"/>
    <property type="match status" value="1"/>
</dbReference>
<dbReference type="InterPro" id="IPR002938">
    <property type="entry name" value="FAD-bd"/>
</dbReference>
<keyword evidence="3" id="KW-0274">FAD</keyword>
<dbReference type="RefSeq" id="WP_072940322.1">
    <property type="nucleotide sequence ID" value="NZ_FNSV01000005.1"/>
</dbReference>
<evidence type="ECO:0000256" key="3">
    <source>
        <dbReference type="ARBA" id="ARBA00022827"/>
    </source>
</evidence>
<dbReference type="GO" id="GO:0071949">
    <property type="term" value="F:FAD binding"/>
    <property type="evidence" value="ECO:0007669"/>
    <property type="project" value="InterPro"/>
</dbReference>
<dbReference type="AlphaFoldDB" id="A0A1H4ZD17"/>
<dbReference type="Gene3D" id="3.40.30.120">
    <property type="match status" value="1"/>
</dbReference>
<dbReference type="OrthoDB" id="8670884at2"/>
<dbReference type="Pfam" id="PF01494">
    <property type="entry name" value="FAD_binding_3"/>
    <property type="match status" value="1"/>
</dbReference>
<dbReference type="GO" id="GO:0016709">
    <property type="term" value="F:oxidoreductase activity, acting on paired donors, with incorporation or reduction of molecular oxygen, NAD(P)H as one donor, and incorporation of one atom of oxygen"/>
    <property type="evidence" value="ECO:0007669"/>
    <property type="project" value="UniProtKB-ARBA"/>
</dbReference>
<protein>
    <submittedName>
        <fullName evidence="5">3-(3-hydroxy-phenyl)propionate hydroxylase</fullName>
    </submittedName>
</protein>
<gene>
    <name evidence="5" type="ORF">SAMN04490239_7617</name>
</gene>
<reference evidence="6" key="1">
    <citation type="submission" date="2016-10" db="EMBL/GenBank/DDBJ databases">
        <authorList>
            <person name="Varghese N."/>
            <person name="Submissions S."/>
        </authorList>
    </citation>
    <scope>NUCLEOTIDE SEQUENCE [LARGE SCALE GENOMIC DNA]</scope>
    <source>
        <strain evidence="6">DSM 44498</strain>
    </source>
</reference>
<dbReference type="NCBIfam" id="NF006002">
    <property type="entry name" value="PRK08132.1"/>
    <property type="match status" value="1"/>
</dbReference>
<evidence type="ECO:0000256" key="1">
    <source>
        <dbReference type="ARBA" id="ARBA00001974"/>
    </source>
</evidence>
<organism evidence="5 6">
    <name type="scientific">Rhodococcus koreensis</name>
    <dbReference type="NCBI Taxonomy" id="99653"/>
    <lineage>
        <taxon>Bacteria</taxon>
        <taxon>Bacillati</taxon>
        <taxon>Actinomycetota</taxon>
        <taxon>Actinomycetes</taxon>
        <taxon>Mycobacteriales</taxon>
        <taxon>Nocardiaceae</taxon>
        <taxon>Rhodococcus</taxon>
    </lineage>
</organism>
<keyword evidence="2" id="KW-0285">Flavoprotein</keyword>
<dbReference type="Proteomes" id="UP000183561">
    <property type="component" value="Unassembled WGS sequence"/>
</dbReference>
<dbReference type="InterPro" id="IPR036188">
    <property type="entry name" value="FAD/NAD-bd_sf"/>
</dbReference>
<evidence type="ECO:0000256" key="2">
    <source>
        <dbReference type="ARBA" id="ARBA00022630"/>
    </source>
</evidence>
<comment type="cofactor">
    <cofactor evidence="1">
        <name>FAD</name>
        <dbReference type="ChEBI" id="CHEBI:57692"/>
    </cofactor>
</comment>
<dbReference type="EMBL" id="FNSV01000005">
    <property type="protein sequence ID" value="SED27993.1"/>
    <property type="molecule type" value="Genomic_DNA"/>
</dbReference>
<evidence type="ECO:0000313" key="5">
    <source>
        <dbReference type="EMBL" id="SED27993.1"/>
    </source>
</evidence>
<keyword evidence="6" id="KW-1185">Reference proteome</keyword>
<sequence length="648" mass="69712">MSTYFQPRKYAATDFASTTATDEALPVVVVGAGPVGMGVALGLAQRGIPVTVLEAADQVSFGSRAICISRHSLEVAARLGFGPELEKIVLPWVGGRSFYRDEQVLHFEMAHGEHDVRGPMVNVSQSEIEQIMTDTLLAHPLITFHWSSSVAGVLRSDEDVTLDVDTAFGVRRLRARWVVAADGGRSRMRELAGIRLQGNSYEGSYVIADIHWESALPAERMVWFDPPSNPGSTIIMHRQPRDIWRIDYQLDSSDDAELETQEDRIRDRITRHLDWLENDVPWTLEWHGFYRAHALALDDFTHGRILFAGDAAHLVPIFGVRGLNSGMEDAETLAWTLAAVVNGTADHALLQAYSAERRGAWQQNVDNAGKSTLIMSPGSHGYRTTRDAVLALATTRPEFGHLINPRQSSATHAHLSPLTWPVAEGTTGVLPGDPMEDRRVRVVTAGGSVESSLNRVRGTGFAVLGIGVDAAGADVVAAHAAAMSMALAPESVRAVVVPAPGVAVDAADDLTVLDDPDGTLATALGASAGECFVIRPDGLVLCRVRDLSMLGDVPAHLRVATAPAHGVVPAHTETTATPDELLRENVWTGLSEAMDQAEESDREGFLTRLALLLGSQSGRREFEEALAAATHVSGKVCSGTPRHSHVGA</sequence>
<feature type="domain" description="FAD-binding" evidence="4">
    <location>
        <begin position="26"/>
        <end position="368"/>
    </location>
</feature>
<evidence type="ECO:0000313" key="6">
    <source>
        <dbReference type="Proteomes" id="UP000183561"/>
    </source>
</evidence>
<evidence type="ECO:0000259" key="4">
    <source>
        <dbReference type="Pfam" id="PF01494"/>
    </source>
</evidence>
<accession>A0A1H4ZD17</accession>
<dbReference type="PRINTS" id="PR00420">
    <property type="entry name" value="RNGMNOXGNASE"/>
</dbReference>
<name>A0A1H4ZD17_9NOCA</name>